<dbReference type="PANTHER" id="PTHR43396">
    <property type="entry name" value="FLAVOHEMOPROTEIN"/>
    <property type="match status" value="1"/>
</dbReference>
<dbReference type="CDD" id="cd01040">
    <property type="entry name" value="Mb-like"/>
    <property type="match status" value="1"/>
</dbReference>
<feature type="domain" description="Globin" evidence="3">
    <location>
        <begin position="85"/>
        <end position="220"/>
    </location>
</feature>
<dbReference type="GO" id="GO:0020037">
    <property type="term" value="F:heme binding"/>
    <property type="evidence" value="ECO:0007669"/>
    <property type="project" value="InterPro"/>
</dbReference>
<dbReference type="GO" id="GO:0071500">
    <property type="term" value="P:cellular response to nitrosative stress"/>
    <property type="evidence" value="ECO:0007669"/>
    <property type="project" value="TreeGrafter"/>
</dbReference>
<dbReference type="SUPFAM" id="SSF46458">
    <property type="entry name" value="Globin-like"/>
    <property type="match status" value="1"/>
</dbReference>
<keyword evidence="1" id="KW-0349">Heme</keyword>
<dbReference type="Pfam" id="PF00042">
    <property type="entry name" value="Globin"/>
    <property type="match status" value="1"/>
</dbReference>
<dbReference type="InterPro" id="IPR009050">
    <property type="entry name" value="Globin-like_sf"/>
</dbReference>
<dbReference type="GO" id="GO:0046210">
    <property type="term" value="P:nitric oxide catabolic process"/>
    <property type="evidence" value="ECO:0007669"/>
    <property type="project" value="TreeGrafter"/>
</dbReference>
<dbReference type="InterPro" id="IPR000971">
    <property type="entry name" value="Globin"/>
</dbReference>
<dbReference type="Proteomes" id="UP000887574">
    <property type="component" value="Unplaced"/>
</dbReference>
<keyword evidence="1" id="KW-0479">Metal-binding</keyword>
<dbReference type="WBParaSite" id="jg10519">
    <property type="protein sequence ID" value="jg10519"/>
    <property type="gene ID" value="jg10519"/>
</dbReference>
<feature type="compositionally biased region" description="Low complexity" evidence="2">
    <location>
        <begin position="16"/>
        <end position="25"/>
    </location>
</feature>
<dbReference type="GO" id="GO:0019825">
    <property type="term" value="F:oxygen binding"/>
    <property type="evidence" value="ECO:0007669"/>
    <property type="project" value="InterPro"/>
</dbReference>
<keyword evidence="1" id="KW-0408">Iron</keyword>
<keyword evidence="1" id="KW-0813">Transport</keyword>
<dbReference type="GO" id="GO:0005344">
    <property type="term" value="F:oxygen carrier activity"/>
    <property type="evidence" value="ECO:0007669"/>
    <property type="project" value="UniProtKB-KW"/>
</dbReference>
<keyword evidence="1" id="KW-0561">Oxygen transport</keyword>
<protein>
    <submittedName>
        <fullName evidence="5">Globin family profile domain-containing protein</fullName>
    </submittedName>
</protein>
<evidence type="ECO:0000256" key="1">
    <source>
        <dbReference type="RuleBase" id="RU000356"/>
    </source>
</evidence>
<dbReference type="PANTHER" id="PTHR43396:SF6">
    <property type="entry name" value="ABL201WP"/>
    <property type="match status" value="1"/>
</dbReference>
<dbReference type="GO" id="GO:0071949">
    <property type="term" value="F:FAD binding"/>
    <property type="evidence" value="ECO:0007669"/>
    <property type="project" value="TreeGrafter"/>
</dbReference>
<reference evidence="5" key="1">
    <citation type="submission" date="2022-11" db="UniProtKB">
        <authorList>
            <consortium name="WormBaseParasite"/>
        </authorList>
    </citation>
    <scope>IDENTIFICATION</scope>
</reference>
<organism evidence="4 5">
    <name type="scientific">Ditylenchus dipsaci</name>
    <dbReference type="NCBI Taxonomy" id="166011"/>
    <lineage>
        <taxon>Eukaryota</taxon>
        <taxon>Metazoa</taxon>
        <taxon>Ecdysozoa</taxon>
        <taxon>Nematoda</taxon>
        <taxon>Chromadorea</taxon>
        <taxon>Rhabditida</taxon>
        <taxon>Tylenchina</taxon>
        <taxon>Tylenchomorpha</taxon>
        <taxon>Sphaerularioidea</taxon>
        <taxon>Anguinidae</taxon>
        <taxon>Anguininae</taxon>
        <taxon>Ditylenchus</taxon>
    </lineage>
</organism>
<evidence type="ECO:0000259" key="3">
    <source>
        <dbReference type="PROSITE" id="PS01033"/>
    </source>
</evidence>
<keyword evidence="4" id="KW-1185">Reference proteome</keyword>
<evidence type="ECO:0000256" key="2">
    <source>
        <dbReference type="SAM" id="MobiDB-lite"/>
    </source>
</evidence>
<accession>A0A915CME0</accession>
<evidence type="ECO:0000313" key="4">
    <source>
        <dbReference type="Proteomes" id="UP000887574"/>
    </source>
</evidence>
<sequence>MFMELRGGDNHTDYSITTPTTITPPSQLENDAKQYRQPKIVTHPEIMEKRSFNCLTSSSSSNHLAPKPLRRCRSASPAASLRAPLLTPEQQMLIKKSWQKVSKTVIGRTIYEHMIQKCADTKIIGDLTAVSRHERYFVDLVQSTIDSLTDMDVALRPWLETIGKGHTGFAITSRHWDAFGEALTSAISGWIGPGKYHRETVRSWRLLFSFISDRLGSALQRSGTYCLTPRIQLLTLVGQVMGQVVEQTHLLEIK</sequence>
<feature type="compositionally biased region" description="Basic and acidic residues" evidence="2">
    <location>
        <begin position="1"/>
        <end position="12"/>
    </location>
</feature>
<dbReference type="InterPro" id="IPR044399">
    <property type="entry name" value="Mb-like_M"/>
</dbReference>
<evidence type="ECO:0000313" key="5">
    <source>
        <dbReference type="WBParaSite" id="jg10519"/>
    </source>
</evidence>
<dbReference type="GO" id="GO:0008941">
    <property type="term" value="F:nitric oxide dioxygenase NAD(P)H activity"/>
    <property type="evidence" value="ECO:0007669"/>
    <property type="project" value="TreeGrafter"/>
</dbReference>
<name>A0A915CME0_9BILA</name>
<dbReference type="InterPro" id="IPR012292">
    <property type="entry name" value="Globin/Proto"/>
</dbReference>
<dbReference type="AlphaFoldDB" id="A0A915CME0"/>
<dbReference type="PROSITE" id="PS01033">
    <property type="entry name" value="GLOBIN"/>
    <property type="match status" value="1"/>
</dbReference>
<dbReference type="Gene3D" id="1.10.490.10">
    <property type="entry name" value="Globins"/>
    <property type="match status" value="1"/>
</dbReference>
<proteinExistence type="inferred from homology"/>
<feature type="region of interest" description="Disordered" evidence="2">
    <location>
        <begin position="1"/>
        <end position="28"/>
    </location>
</feature>
<comment type="similarity">
    <text evidence="1">Belongs to the globin family.</text>
</comment>